<dbReference type="GO" id="GO:0005886">
    <property type="term" value="C:plasma membrane"/>
    <property type="evidence" value="ECO:0007669"/>
    <property type="project" value="UniProtKB-SubCell"/>
</dbReference>
<dbReference type="InterPro" id="IPR003740">
    <property type="entry name" value="YitT"/>
</dbReference>
<name>A0A2S6FVA0_9CLOT</name>
<dbReference type="AlphaFoldDB" id="A0A2S6FVA0"/>
<protein>
    <submittedName>
        <fullName evidence="8">Uncharacterized membrane-anchored protein YitT (DUF2179 family)</fullName>
    </submittedName>
</protein>
<gene>
    <name evidence="8" type="ORF">BD821_11946</name>
</gene>
<dbReference type="PIRSF" id="PIRSF006483">
    <property type="entry name" value="Membrane_protein_YitT"/>
    <property type="match status" value="1"/>
</dbReference>
<dbReference type="Proteomes" id="UP000239863">
    <property type="component" value="Unassembled WGS sequence"/>
</dbReference>
<evidence type="ECO:0000256" key="5">
    <source>
        <dbReference type="ARBA" id="ARBA00023136"/>
    </source>
</evidence>
<dbReference type="RefSeq" id="WP_104410595.1">
    <property type="nucleotide sequence ID" value="NZ_PTIS01000019.1"/>
</dbReference>
<feature type="transmembrane region" description="Helical" evidence="6">
    <location>
        <begin position="120"/>
        <end position="139"/>
    </location>
</feature>
<dbReference type="STRING" id="37659.GCA_000703125_00909"/>
<dbReference type="PANTHER" id="PTHR33545">
    <property type="entry name" value="UPF0750 MEMBRANE PROTEIN YITT-RELATED"/>
    <property type="match status" value="1"/>
</dbReference>
<feature type="transmembrane region" description="Helical" evidence="6">
    <location>
        <begin position="20"/>
        <end position="43"/>
    </location>
</feature>
<evidence type="ECO:0000259" key="7">
    <source>
        <dbReference type="Pfam" id="PF10035"/>
    </source>
</evidence>
<dbReference type="OrthoDB" id="3180973at2"/>
<proteinExistence type="predicted"/>
<evidence type="ECO:0000256" key="2">
    <source>
        <dbReference type="ARBA" id="ARBA00022475"/>
    </source>
</evidence>
<evidence type="ECO:0000256" key="4">
    <source>
        <dbReference type="ARBA" id="ARBA00022989"/>
    </source>
</evidence>
<comment type="caution">
    <text evidence="8">The sequence shown here is derived from an EMBL/GenBank/DDBJ whole genome shotgun (WGS) entry which is preliminary data.</text>
</comment>
<dbReference type="InterPro" id="IPR015867">
    <property type="entry name" value="N-reg_PII/ATP_PRibTrfase_C"/>
</dbReference>
<dbReference type="EMBL" id="PTIS01000019">
    <property type="protein sequence ID" value="PPK45591.1"/>
    <property type="molecule type" value="Genomic_DNA"/>
</dbReference>
<keyword evidence="4 6" id="KW-1133">Transmembrane helix</keyword>
<dbReference type="Gene3D" id="3.30.70.120">
    <property type="match status" value="1"/>
</dbReference>
<keyword evidence="5 6" id="KW-0472">Membrane</keyword>
<feature type="transmembrane region" description="Helical" evidence="6">
    <location>
        <begin position="166"/>
        <end position="196"/>
    </location>
</feature>
<feature type="transmembrane region" description="Helical" evidence="6">
    <location>
        <begin position="63"/>
        <end position="83"/>
    </location>
</feature>
<dbReference type="PANTHER" id="PTHR33545:SF5">
    <property type="entry name" value="UPF0750 MEMBRANE PROTEIN YITT"/>
    <property type="match status" value="1"/>
</dbReference>
<evidence type="ECO:0000313" key="8">
    <source>
        <dbReference type="EMBL" id="PPK45591.1"/>
    </source>
</evidence>
<dbReference type="CDD" id="cd16380">
    <property type="entry name" value="YitT_C"/>
    <property type="match status" value="1"/>
</dbReference>
<evidence type="ECO:0000256" key="1">
    <source>
        <dbReference type="ARBA" id="ARBA00004651"/>
    </source>
</evidence>
<dbReference type="InterPro" id="IPR019264">
    <property type="entry name" value="DUF2179"/>
</dbReference>
<dbReference type="InterPro" id="IPR051461">
    <property type="entry name" value="UPF0750_membrane"/>
</dbReference>
<dbReference type="Pfam" id="PF02588">
    <property type="entry name" value="YitT_membrane"/>
    <property type="match status" value="1"/>
</dbReference>
<evidence type="ECO:0000256" key="3">
    <source>
        <dbReference type="ARBA" id="ARBA00022692"/>
    </source>
</evidence>
<dbReference type="Pfam" id="PF10035">
    <property type="entry name" value="DUF2179"/>
    <property type="match status" value="1"/>
</dbReference>
<evidence type="ECO:0000313" key="9">
    <source>
        <dbReference type="Proteomes" id="UP000239863"/>
    </source>
</evidence>
<feature type="transmembrane region" description="Helical" evidence="6">
    <location>
        <begin position="90"/>
        <end position="108"/>
    </location>
</feature>
<keyword evidence="2" id="KW-1003">Cell membrane</keyword>
<comment type="subcellular location">
    <subcellularLocation>
        <location evidence="1">Cell membrane</location>
        <topology evidence="1">Multi-pass membrane protein</topology>
    </subcellularLocation>
</comment>
<organism evidence="8 9">
    <name type="scientific">Clostridium algidicarnis DSM 15099</name>
    <dbReference type="NCBI Taxonomy" id="1121295"/>
    <lineage>
        <taxon>Bacteria</taxon>
        <taxon>Bacillati</taxon>
        <taxon>Bacillota</taxon>
        <taxon>Clostridia</taxon>
        <taxon>Eubacteriales</taxon>
        <taxon>Clostridiaceae</taxon>
        <taxon>Clostridium</taxon>
    </lineage>
</organism>
<evidence type="ECO:0000256" key="6">
    <source>
        <dbReference type="SAM" id="Phobius"/>
    </source>
</evidence>
<feature type="domain" description="DUF2179" evidence="7">
    <location>
        <begin position="234"/>
        <end position="288"/>
    </location>
</feature>
<keyword evidence="3 6" id="KW-0812">Transmembrane</keyword>
<accession>A0A2S6FVA0</accession>
<reference evidence="8 9" key="1">
    <citation type="submission" date="2018-02" db="EMBL/GenBank/DDBJ databases">
        <title>Genomic Encyclopedia of Archaeal and Bacterial Type Strains, Phase II (KMG-II): from individual species to whole genera.</title>
        <authorList>
            <person name="Goeker M."/>
        </authorList>
    </citation>
    <scope>NUCLEOTIDE SEQUENCE [LARGE SCALE GENOMIC DNA]</scope>
    <source>
        <strain evidence="8 9">DSM 15099</strain>
    </source>
</reference>
<sequence length="296" mass="32809">MSKIKSHREIRKEKEKEKEWYVKVINILIGSFLYSIAINAFIIPHRLLSGGAAGISLILQYVSNIPSGYWVFIINIPVFIIGYKLVNREFVVLSFIGMVSMSIFLVLTKDMVSVLKIEDIFISTLAGAVVSGVGMGMIFKQGASQGGTDIVAIILRKRNGMKMSTLYFALNGVIAMMGILVTNLTLTLYTLLLMYIKSVVIDKVLNSFNKKKILLIVTSKEEEVSDCIIKKIGRGTTFLYGEGAYTGVKRKIIYCVVSENELNMVQKLVEEIDESALISVSEAADVHGNGFLRSVI</sequence>